<dbReference type="Proteomes" id="UP000239757">
    <property type="component" value="Unassembled WGS sequence"/>
</dbReference>
<proteinExistence type="predicted"/>
<gene>
    <name evidence="2" type="ORF">GOBAR_AA29960</name>
</gene>
<evidence type="ECO:0000313" key="3">
    <source>
        <dbReference type="Proteomes" id="UP000239757"/>
    </source>
</evidence>
<reference evidence="2 3" key="1">
    <citation type="submission" date="2015-01" db="EMBL/GenBank/DDBJ databases">
        <title>Genome of allotetraploid Gossypium barbadense reveals genomic plasticity and fiber elongation in cotton evolution.</title>
        <authorList>
            <person name="Chen X."/>
            <person name="Liu X."/>
            <person name="Zhao B."/>
            <person name="Zheng H."/>
            <person name="Hu Y."/>
            <person name="Lu G."/>
            <person name="Yang C."/>
            <person name="Chen J."/>
            <person name="Shan C."/>
            <person name="Zhang L."/>
            <person name="Zhou Y."/>
            <person name="Wang L."/>
            <person name="Guo W."/>
            <person name="Bai Y."/>
            <person name="Ruan J."/>
            <person name="Shangguan X."/>
            <person name="Mao Y."/>
            <person name="Jiang J."/>
            <person name="Zhu Y."/>
            <person name="Lei J."/>
            <person name="Kang H."/>
            <person name="Chen S."/>
            <person name="He X."/>
            <person name="Wang R."/>
            <person name="Wang Y."/>
            <person name="Chen J."/>
            <person name="Wang L."/>
            <person name="Yu S."/>
            <person name="Wang B."/>
            <person name="Wei J."/>
            <person name="Song S."/>
            <person name="Lu X."/>
            <person name="Gao Z."/>
            <person name="Gu W."/>
            <person name="Deng X."/>
            <person name="Ma D."/>
            <person name="Wang S."/>
            <person name="Liang W."/>
            <person name="Fang L."/>
            <person name="Cai C."/>
            <person name="Zhu X."/>
            <person name="Zhou B."/>
            <person name="Zhang Y."/>
            <person name="Chen Z."/>
            <person name="Xu S."/>
            <person name="Zhu R."/>
            <person name="Wang S."/>
            <person name="Zhang T."/>
            <person name="Zhao G."/>
        </authorList>
    </citation>
    <scope>NUCLEOTIDE SEQUENCE [LARGE SCALE GENOMIC DNA]</scope>
    <source>
        <strain evidence="3">cv. Xinhai21</strain>
        <tissue evidence="2">Leaf</tissue>
    </source>
</reference>
<sequence length="249" mass="27348">MCNSASSLMSQARSRPRHECVYFQLHDMAINSYNGYDVASYFLPKHKDLRESRKTAGEHIPQKWIASATQSSSLQSIWANSMGQANEAAEYLKLEEASVAAASNSPQSVEPSIKARTILFADGVWKRKKKPSIPNRQSRDAVSTTKLFPPNNASGRLGASDSEWSNLPQTKPGRSPKPFDHPTHLLCRSHPPQNLHRGWAYVCADSPEGLLSADSPGSIGVVACARFSRDGIVAKCMIPIPSRFKWLGA</sequence>
<feature type="region of interest" description="Disordered" evidence="1">
    <location>
        <begin position="129"/>
        <end position="180"/>
    </location>
</feature>
<evidence type="ECO:0000313" key="2">
    <source>
        <dbReference type="EMBL" id="PPR90725.1"/>
    </source>
</evidence>
<dbReference type="EMBL" id="KZ667515">
    <property type="protein sequence ID" value="PPR90725.1"/>
    <property type="molecule type" value="Genomic_DNA"/>
</dbReference>
<feature type="compositionally biased region" description="Polar residues" evidence="1">
    <location>
        <begin position="134"/>
        <end position="154"/>
    </location>
</feature>
<accession>A0A2P5WI23</accession>
<dbReference type="AlphaFoldDB" id="A0A2P5WI23"/>
<organism evidence="2 3">
    <name type="scientific">Gossypium barbadense</name>
    <name type="common">Sea Island cotton</name>
    <name type="synonym">Hibiscus barbadensis</name>
    <dbReference type="NCBI Taxonomy" id="3634"/>
    <lineage>
        <taxon>Eukaryota</taxon>
        <taxon>Viridiplantae</taxon>
        <taxon>Streptophyta</taxon>
        <taxon>Embryophyta</taxon>
        <taxon>Tracheophyta</taxon>
        <taxon>Spermatophyta</taxon>
        <taxon>Magnoliopsida</taxon>
        <taxon>eudicotyledons</taxon>
        <taxon>Gunneridae</taxon>
        <taxon>Pentapetalae</taxon>
        <taxon>rosids</taxon>
        <taxon>malvids</taxon>
        <taxon>Malvales</taxon>
        <taxon>Malvaceae</taxon>
        <taxon>Malvoideae</taxon>
        <taxon>Gossypium</taxon>
    </lineage>
</organism>
<name>A0A2P5WI23_GOSBA</name>
<evidence type="ECO:0000256" key="1">
    <source>
        <dbReference type="SAM" id="MobiDB-lite"/>
    </source>
</evidence>
<protein>
    <submittedName>
        <fullName evidence="2">Uncharacterized protein</fullName>
    </submittedName>
</protein>